<reference evidence="5" key="2">
    <citation type="journal article" date="2019" name="Int. J. Syst. Evol. Microbiol.">
        <title>The Global Catalogue of Microorganisms (GCM) 10K type strain sequencing project: providing services to taxonomists for standard genome sequencing and annotation.</title>
        <authorList>
            <consortium name="The Broad Institute Genomics Platform"/>
            <consortium name="The Broad Institute Genome Sequencing Center for Infectious Disease"/>
            <person name="Wu L."/>
            <person name="Ma J."/>
        </authorList>
    </citation>
    <scope>NUCLEOTIDE SEQUENCE [LARGE SCALE GENOMIC DNA]</scope>
    <source>
        <strain evidence="5">NBRC 107715</strain>
    </source>
</reference>
<keyword evidence="5" id="KW-1185">Reference proteome</keyword>
<proteinExistence type="predicted"/>
<dbReference type="OrthoDB" id="8138968at2"/>
<dbReference type="EMBL" id="BJZU01000111">
    <property type="protein sequence ID" value="GEP06643.1"/>
    <property type="molecule type" value="Genomic_DNA"/>
</dbReference>
<evidence type="ECO:0000313" key="3">
    <source>
        <dbReference type="EMBL" id="GLS66257.1"/>
    </source>
</evidence>
<dbReference type="AlphaFoldDB" id="A0A512J9K7"/>
<evidence type="ECO:0000313" key="4">
    <source>
        <dbReference type="Proteomes" id="UP000321960"/>
    </source>
</evidence>
<evidence type="ECO:0000313" key="5">
    <source>
        <dbReference type="Proteomes" id="UP001156856"/>
    </source>
</evidence>
<name>A0A512J9K7_9HYPH</name>
<comment type="caution">
    <text evidence="2">The sequence shown here is derived from an EMBL/GenBank/DDBJ whole genome shotgun (WGS) entry which is preliminary data.</text>
</comment>
<feature type="compositionally biased region" description="Polar residues" evidence="1">
    <location>
        <begin position="100"/>
        <end position="110"/>
    </location>
</feature>
<dbReference type="EMBL" id="BSPK01000100">
    <property type="protein sequence ID" value="GLS66257.1"/>
    <property type="molecule type" value="Genomic_DNA"/>
</dbReference>
<gene>
    <name evidence="3" type="ORF">GCM10007888_46390</name>
    <name evidence="2" type="ORF">MOX02_46810</name>
</gene>
<accession>A0A512J9K7</accession>
<sequence>MTYTGLTAAEDLDTGCPVPLDLLGRIYRADLEMVPDLIGTLPERTRAQLAVFLYGRSHTFTLGVRIAATCDGSVLRRVAGLIGNALYDLSRQQGTVLASGSARSVTSKQISLGGPQLQA</sequence>
<dbReference type="Proteomes" id="UP000321960">
    <property type="component" value="Unassembled WGS sequence"/>
</dbReference>
<evidence type="ECO:0000256" key="1">
    <source>
        <dbReference type="SAM" id="MobiDB-lite"/>
    </source>
</evidence>
<dbReference type="RefSeq" id="WP_147028155.1">
    <property type="nucleotide sequence ID" value="NZ_BJZU01000111.1"/>
</dbReference>
<organism evidence="2 4">
    <name type="scientific">Methylobacterium oxalidis</name>
    <dbReference type="NCBI Taxonomy" id="944322"/>
    <lineage>
        <taxon>Bacteria</taxon>
        <taxon>Pseudomonadati</taxon>
        <taxon>Pseudomonadota</taxon>
        <taxon>Alphaproteobacteria</taxon>
        <taxon>Hyphomicrobiales</taxon>
        <taxon>Methylobacteriaceae</taxon>
        <taxon>Methylobacterium</taxon>
    </lineage>
</organism>
<reference evidence="3" key="4">
    <citation type="submission" date="2023-01" db="EMBL/GenBank/DDBJ databases">
        <title>Draft genome sequence of Methylobacterium oxalidis strain NBRC 107715.</title>
        <authorList>
            <person name="Sun Q."/>
            <person name="Mori K."/>
        </authorList>
    </citation>
    <scope>NUCLEOTIDE SEQUENCE</scope>
    <source>
        <strain evidence="3">NBRC 107715</strain>
    </source>
</reference>
<reference evidence="2 4" key="3">
    <citation type="submission" date="2019-07" db="EMBL/GenBank/DDBJ databases">
        <title>Whole genome shotgun sequence of Methylobacterium oxalidis NBRC 107715.</title>
        <authorList>
            <person name="Hosoyama A."/>
            <person name="Uohara A."/>
            <person name="Ohji S."/>
            <person name="Ichikawa N."/>
        </authorList>
    </citation>
    <scope>NUCLEOTIDE SEQUENCE [LARGE SCALE GENOMIC DNA]</scope>
    <source>
        <strain evidence="2 4">NBRC 107715</strain>
    </source>
</reference>
<protein>
    <submittedName>
        <fullName evidence="2">Uncharacterized protein</fullName>
    </submittedName>
</protein>
<evidence type="ECO:0000313" key="2">
    <source>
        <dbReference type="EMBL" id="GEP06643.1"/>
    </source>
</evidence>
<reference evidence="3" key="1">
    <citation type="journal article" date="2014" name="Int. J. Syst. Evol. Microbiol.">
        <title>Complete genome of a new Firmicutes species belonging to the dominant human colonic microbiota ('Ruminococcus bicirculans') reveals two chromosomes and a selective capacity to utilize plant glucans.</title>
        <authorList>
            <consortium name="NISC Comparative Sequencing Program"/>
            <person name="Wegmann U."/>
            <person name="Louis P."/>
            <person name="Goesmann A."/>
            <person name="Henrissat B."/>
            <person name="Duncan S.H."/>
            <person name="Flint H.J."/>
        </authorList>
    </citation>
    <scope>NUCLEOTIDE SEQUENCE</scope>
    <source>
        <strain evidence="3">NBRC 107715</strain>
    </source>
</reference>
<dbReference type="Proteomes" id="UP001156856">
    <property type="component" value="Unassembled WGS sequence"/>
</dbReference>
<feature type="region of interest" description="Disordered" evidence="1">
    <location>
        <begin position="100"/>
        <end position="119"/>
    </location>
</feature>